<feature type="binding site" evidence="8">
    <location>
        <position position="341"/>
    </location>
    <ligand>
        <name>Fe cation</name>
        <dbReference type="ChEBI" id="CHEBI:24875"/>
    </ligand>
</feature>
<evidence type="ECO:0000256" key="3">
    <source>
        <dbReference type="ARBA" id="ARBA00022723"/>
    </source>
</evidence>
<evidence type="ECO:0000256" key="6">
    <source>
        <dbReference type="ARBA" id="ARBA00023004"/>
    </source>
</evidence>
<dbReference type="AlphaFoldDB" id="A0A418MHR8"/>
<keyword evidence="5" id="KW-0560">Oxidoreductase</keyword>
<dbReference type="PANTHER" id="PTHR11056:SF0">
    <property type="entry name" value="HOMOGENTISATE 1,2-DIOXYGENASE"/>
    <property type="match status" value="1"/>
</dbReference>
<feature type="binding site" evidence="8">
    <location>
        <position position="341"/>
    </location>
    <ligand>
        <name>homogentisate</name>
        <dbReference type="ChEBI" id="CHEBI:16169"/>
    </ligand>
</feature>
<comment type="caution">
    <text evidence="11">The sequence shown here is derived from an EMBL/GenBank/DDBJ whole genome shotgun (WGS) entry which is preliminary data.</text>
</comment>
<evidence type="ECO:0000256" key="1">
    <source>
        <dbReference type="ARBA" id="ARBA00001962"/>
    </source>
</evidence>
<dbReference type="GO" id="GO:0005737">
    <property type="term" value="C:cytoplasm"/>
    <property type="evidence" value="ECO:0007669"/>
    <property type="project" value="TreeGrafter"/>
</dbReference>
<comment type="cofactor">
    <cofactor evidence="1 8">
        <name>Fe cation</name>
        <dbReference type="ChEBI" id="CHEBI:24875"/>
    </cofactor>
</comment>
<dbReference type="GO" id="GO:0046872">
    <property type="term" value="F:metal ion binding"/>
    <property type="evidence" value="ECO:0007669"/>
    <property type="project" value="UniProtKB-KW"/>
</dbReference>
<dbReference type="InterPro" id="IPR011051">
    <property type="entry name" value="RmlC_Cupin_sf"/>
</dbReference>
<keyword evidence="3 8" id="KW-0479">Metal-binding</keyword>
<feature type="active site" description="Proton acceptor" evidence="7">
    <location>
        <position position="268"/>
    </location>
</feature>
<evidence type="ECO:0000256" key="9">
    <source>
        <dbReference type="SAM" id="MobiDB-lite"/>
    </source>
</evidence>
<dbReference type="SUPFAM" id="SSF51182">
    <property type="entry name" value="RmlC-like cupins"/>
    <property type="match status" value="1"/>
</dbReference>
<dbReference type="InterPro" id="IPR005708">
    <property type="entry name" value="Homogentis_dOase"/>
</dbReference>
<feature type="binding site" evidence="8">
    <location>
        <position position="311"/>
    </location>
    <ligand>
        <name>Fe cation</name>
        <dbReference type="ChEBI" id="CHEBI:24875"/>
    </ligand>
</feature>
<dbReference type="OrthoDB" id="9768662at2"/>
<keyword evidence="12" id="KW-1185">Reference proteome</keyword>
<dbReference type="InterPro" id="IPR014710">
    <property type="entry name" value="RmlC-like_jellyroll"/>
</dbReference>
<keyword evidence="4 11" id="KW-0223">Dioxygenase</keyword>
<dbReference type="InterPro" id="IPR046452">
    <property type="entry name" value="HgmA_N"/>
</dbReference>
<dbReference type="Proteomes" id="UP000283523">
    <property type="component" value="Unassembled WGS sequence"/>
</dbReference>
<dbReference type="Gene3D" id="2.60.120.10">
    <property type="entry name" value="Jelly Rolls"/>
    <property type="match status" value="1"/>
</dbReference>
<evidence type="ECO:0000256" key="7">
    <source>
        <dbReference type="PIRSR" id="PIRSR605708-1"/>
    </source>
</evidence>
<dbReference type="PANTHER" id="PTHR11056">
    <property type="entry name" value="HOMOGENTISATE 1,2-DIOXYGENASE"/>
    <property type="match status" value="1"/>
</dbReference>
<proteinExistence type="inferred from homology"/>
<evidence type="ECO:0000256" key="8">
    <source>
        <dbReference type="PIRSR" id="PIRSR605708-2"/>
    </source>
</evidence>
<dbReference type="Pfam" id="PF20510">
    <property type="entry name" value="HgmA_N"/>
    <property type="match status" value="1"/>
</dbReference>
<evidence type="ECO:0000256" key="4">
    <source>
        <dbReference type="ARBA" id="ARBA00022964"/>
    </source>
</evidence>
<dbReference type="GO" id="GO:0006570">
    <property type="term" value="P:tyrosine metabolic process"/>
    <property type="evidence" value="ECO:0007669"/>
    <property type="project" value="InterPro"/>
</dbReference>
<evidence type="ECO:0000259" key="10">
    <source>
        <dbReference type="Pfam" id="PF20510"/>
    </source>
</evidence>
<organism evidence="11 12">
    <name type="scientific">Fibrisoma montanum</name>
    <dbReference type="NCBI Taxonomy" id="2305895"/>
    <lineage>
        <taxon>Bacteria</taxon>
        <taxon>Pseudomonadati</taxon>
        <taxon>Bacteroidota</taxon>
        <taxon>Cytophagia</taxon>
        <taxon>Cytophagales</taxon>
        <taxon>Spirosomataceae</taxon>
        <taxon>Fibrisoma</taxon>
    </lineage>
</organism>
<accession>A0A418MHR8</accession>
<keyword evidence="6 8" id="KW-0408">Iron</keyword>
<evidence type="ECO:0000313" key="12">
    <source>
        <dbReference type="Proteomes" id="UP000283523"/>
    </source>
</evidence>
<dbReference type="RefSeq" id="WP_119665832.1">
    <property type="nucleotide sequence ID" value="NZ_QXED01000001.1"/>
</dbReference>
<evidence type="ECO:0000313" key="11">
    <source>
        <dbReference type="EMBL" id="RIV26978.1"/>
    </source>
</evidence>
<protein>
    <submittedName>
        <fullName evidence="11">Homogentisate 1,2-dioxygenase</fullName>
    </submittedName>
</protein>
<evidence type="ECO:0000256" key="2">
    <source>
        <dbReference type="ARBA" id="ARBA00007757"/>
    </source>
</evidence>
<feature type="domain" description="Homogentisate 1,2-dioxygenase N-terminal" evidence="10">
    <location>
        <begin position="114"/>
        <end position="255"/>
    </location>
</feature>
<sequence>MPFYHSLGQIPPKRHTQFEKPGGGRNDGPFYYEQLFGTIGFDGMSSLMYHVHRPTMVREVLESVDMTPKLAVEKNMLARKLVGFSIEPADDYLESRVPLLVNNDLVFGLAAPRQSLTSYFYKNADADEMLFIHKGSGRLRTLLGTVPFEYGDYLVIPRGMIYQIEFDTTDNRLLYVESHSPIYTPKRYRNHFGQLLEHAPFCERDIKRPQDLETHDETGDFLMKIKKQGSLHSLVYASHPFDVVGWDGYNFPYGFSIFNFEPITGRVHQPPPVHQTFQTDTFVVCSFVPRLFDYHPKAIPAPYNHSNIDSDEVIYYVDGDFMSRNDIAQGHITLHPGGIPHGPAPGAMERSIGKKETQEYAVMVDTFRPLMVTEQALRIDDGKYYKSWLDENLNGQATQYINK</sequence>
<feature type="binding site" evidence="8">
    <location>
        <position position="305"/>
    </location>
    <ligand>
        <name>Fe cation</name>
        <dbReference type="ChEBI" id="CHEBI:24875"/>
    </ligand>
</feature>
<reference evidence="11 12" key="1">
    <citation type="submission" date="2018-08" db="EMBL/GenBank/DDBJ databases">
        <title>Fibrisoma montanum sp. nov., isolated from Danxia mountain soil.</title>
        <authorList>
            <person name="Huang Y."/>
        </authorList>
    </citation>
    <scope>NUCLEOTIDE SEQUENCE [LARGE SCALE GENOMIC DNA]</scope>
    <source>
        <strain evidence="11 12">HYT19</strain>
    </source>
</reference>
<dbReference type="EMBL" id="QXED01000001">
    <property type="protein sequence ID" value="RIV26978.1"/>
    <property type="molecule type" value="Genomic_DNA"/>
</dbReference>
<gene>
    <name evidence="11" type="ORF">DYU11_01260</name>
</gene>
<dbReference type="GO" id="GO:0006559">
    <property type="term" value="P:L-phenylalanine catabolic process"/>
    <property type="evidence" value="ECO:0007669"/>
    <property type="project" value="InterPro"/>
</dbReference>
<dbReference type="GO" id="GO:0004411">
    <property type="term" value="F:homogentisate 1,2-dioxygenase activity"/>
    <property type="evidence" value="ECO:0007669"/>
    <property type="project" value="InterPro"/>
</dbReference>
<comment type="similarity">
    <text evidence="2">Belongs to the homogentisate dioxygenase family.</text>
</comment>
<evidence type="ECO:0000256" key="5">
    <source>
        <dbReference type="ARBA" id="ARBA00023002"/>
    </source>
</evidence>
<name>A0A418MHR8_9BACT</name>
<feature type="region of interest" description="Disordered" evidence="9">
    <location>
        <begin position="1"/>
        <end position="25"/>
    </location>
</feature>